<reference evidence="4" key="3">
    <citation type="journal article" date="2016" name="Genome Announc.">
        <title>Revised genome sequence of the purple photosynthetic bacterium Blastochloris viridis.</title>
        <authorList>
            <person name="Liu L.N."/>
            <person name="Faulkner M."/>
            <person name="Liu X."/>
            <person name="Huang F."/>
            <person name="Darby A.C."/>
            <person name="Hall N."/>
        </authorList>
    </citation>
    <scope>NUCLEOTIDE SEQUENCE [LARGE SCALE GENOMIC DNA]</scope>
    <source>
        <strain evidence="4">ATCC 19567 / DSM 133 / F</strain>
    </source>
</reference>
<evidence type="ECO:0000256" key="1">
    <source>
        <dbReference type="SAM" id="Phobius"/>
    </source>
</evidence>
<sequence length="391" mass="42740">MADYGIAVLYALFLWWFSTGAILFLDGLPRWTFKWSMAGATALLAGALHGVWATSYDVTPFGAYAGFSCGLMVWAWNEMAFLMGYATGPVRAPCPPAVTGWARFSLATRTILHHELAILASAALVVAVTWGAPNQVGTVTFFVLWLMRLSTKFNIFLGVPNLSEEFLPTHLEYLKTYFVRRPMNMLFPFTVTASTLFTTYLVHNAVTSAPFPAAAYSLLSTLSGLAVIEHWFLVVPLPVAVLWRWGLRTHENLRTGPQAWPTLCEACPLVREASQDHAPDGTTPQLRAWSIPLDLDCDSVRLRELLDAISNGSYGEIESVDGIVRSGGGWIRFDLEGVSAVEFDAGGRPRHHPRVVAVGRALDGTRLQEAFVGCAARPAELGRREAGGAGH</sequence>
<dbReference type="Pfam" id="PF12291">
    <property type="entry name" value="DUF3623"/>
    <property type="match status" value="1"/>
</dbReference>
<dbReference type="EMBL" id="AP014854">
    <property type="protein sequence ID" value="BAR98352.1"/>
    <property type="molecule type" value="Genomic_DNA"/>
</dbReference>
<keyword evidence="1" id="KW-1133">Transmembrane helix</keyword>
<accession>A0A0H5B832</accession>
<organism evidence="3 4">
    <name type="scientific">Blastochloris viridis</name>
    <name type="common">Rhodopseudomonas viridis</name>
    <dbReference type="NCBI Taxonomy" id="1079"/>
    <lineage>
        <taxon>Bacteria</taxon>
        <taxon>Pseudomonadati</taxon>
        <taxon>Pseudomonadota</taxon>
        <taxon>Alphaproteobacteria</taxon>
        <taxon>Hyphomicrobiales</taxon>
        <taxon>Blastochloridaceae</taxon>
        <taxon>Blastochloris</taxon>
    </lineage>
</organism>
<feature type="transmembrane region" description="Helical" evidence="1">
    <location>
        <begin position="58"/>
        <end position="76"/>
    </location>
</feature>
<dbReference type="EMBL" id="LN907867">
    <property type="protein sequence ID" value="CUU41038.1"/>
    <property type="molecule type" value="Genomic_DNA"/>
</dbReference>
<reference evidence="3" key="2">
    <citation type="submission" date="2015-11" db="EMBL/GenBank/DDBJ databases">
        <authorList>
            <person name="Zhang Y."/>
            <person name="Guo Z."/>
        </authorList>
    </citation>
    <scope>NUCLEOTIDE SEQUENCE</scope>
    <source>
        <strain evidence="3">1</strain>
    </source>
</reference>
<dbReference type="Proteomes" id="UP000065734">
    <property type="component" value="Chromosome I"/>
</dbReference>
<name>A0A0H5B832_BLAVI</name>
<dbReference type="RefSeq" id="WP_055036344.1">
    <property type="nucleotide sequence ID" value="NZ_AP014854.2"/>
</dbReference>
<dbReference type="STRING" id="1079.BVIR_579"/>
<keyword evidence="1" id="KW-0472">Membrane</keyword>
<evidence type="ECO:0000313" key="2">
    <source>
        <dbReference type="EMBL" id="BAR98352.1"/>
    </source>
</evidence>
<evidence type="ECO:0000313" key="4">
    <source>
        <dbReference type="Proteomes" id="UP000065734"/>
    </source>
</evidence>
<proteinExistence type="predicted"/>
<keyword evidence="1" id="KW-0812">Transmembrane</keyword>
<dbReference type="KEGG" id="bvr:BVIR_579"/>
<protein>
    <submittedName>
        <fullName evidence="3">Putative photosynthetic complex assembly protein2</fullName>
    </submittedName>
</protein>
<feature type="transmembrane region" description="Helical" evidence="1">
    <location>
        <begin position="222"/>
        <end position="245"/>
    </location>
</feature>
<feature type="transmembrane region" description="Helical" evidence="1">
    <location>
        <begin position="32"/>
        <end position="52"/>
    </location>
</feature>
<feature type="transmembrane region" description="Helical" evidence="1">
    <location>
        <begin position="183"/>
        <end position="202"/>
    </location>
</feature>
<feature type="transmembrane region" description="Helical" evidence="1">
    <location>
        <begin position="6"/>
        <end position="25"/>
    </location>
</feature>
<reference evidence="2" key="1">
    <citation type="journal article" date="2015" name="Genome Announc.">
        <title>Complete Genome Sequence of the Bacteriochlorophyll b-Producing Photosynthetic Bacterium Blastochloris viridis.</title>
        <authorList>
            <person name="Tsukatani Y."/>
            <person name="Hirose Y."/>
            <person name="Harada J."/>
            <person name="Misawa N."/>
            <person name="Mori K."/>
            <person name="Inoue K."/>
            <person name="Tamiaki H."/>
        </authorList>
    </citation>
    <scope>NUCLEOTIDE SEQUENCE [LARGE SCALE GENOMIC DNA]</scope>
    <source>
        <strain evidence="2">DSM 133</strain>
    </source>
</reference>
<evidence type="ECO:0000313" key="3">
    <source>
        <dbReference type="EMBL" id="CUU41038.1"/>
    </source>
</evidence>
<keyword evidence="4" id="KW-1185">Reference proteome</keyword>
<dbReference type="AlphaFoldDB" id="A0A0H5B832"/>
<dbReference type="OrthoDB" id="152369at2"/>
<gene>
    <name evidence="2" type="ORF">BV133_759</name>
    <name evidence="3" type="ORF">BVIRIDIS_00230</name>
</gene>
<dbReference type="PATRIC" id="fig|1079.6.peg.591"/>
<dbReference type="NCBIfam" id="TIGR03055">
    <property type="entry name" value="photo_alph_chp2"/>
    <property type="match status" value="1"/>
</dbReference>
<dbReference type="InterPro" id="IPR017496">
    <property type="entry name" value="Photo_alph_chp2"/>
</dbReference>